<evidence type="ECO:0000313" key="3">
    <source>
        <dbReference type="Proteomes" id="UP001138709"/>
    </source>
</evidence>
<evidence type="ECO:0000313" key="2">
    <source>
        <dbReference type="EMBL" id="MBR0684087.1"/>
    </source>
</evidence>
<evidence type="ECO:0000256" key="1">
    <source>
        <dbReference type="SAM" id="MobiDB-lite"/>
    </source>
</evidence>
<organism evidence="2 3">
    <name type="scientific">Neoroseomonas eburnea</name>
    <dbReference type="NCBI Taxonomy" id="1346889"/>
    <lineage>
        <taxon>Bacteria</taxon>
        <taxon>Pseudomonadati</taxon>
        <taxon>Pseudomonadota</taxon>
        <taxon>Alphaproteobacteria</taxon>
        <taxon>Acetobacterales</taxon>
        <taxon>Acetobacteraceae</taxon>
        <taxon>Neoroseomonas</taxon>
    </lineage>
</organism>
<feature type="compositionally biased region" description="Pro residues" evidence="1">
    <location>
        <begin position="66"/>
        <end position="77"/>
    </location>
</feature>
<dbReference type="RefSeq" id="WP_211849852.1">
    <property type="nucleotide sequence ID" value="NZ_JAAEDL010000055.1"/>
</dbReference>
<keyword evidence="3" id="KW-1185">Reference proteome</keyword>
<dbReference type="EMBL" id="JAAEDL010000055">
    <property type="protein sequence ID" value="MBR0684087.1"/>
    <property type="molecule type" value="Genomic_DNA"/>
</dbReference>
<dbReference type="Proteomes" id="UP001138709">
    <property type="component" value="Unassembled WGS sequence"/>
</dbReference>
<name>A0A9X9XK51_9PROT</name>
<sequence>MSAGDPDIAALASRLGLRGLRYRSFEQVPAWAAARRARDAARVEDPPPAPSFDEPSAAPPVAVEVTPPPAARPPDAAPPAAEAPRAPARPAAAAPHFPLLGDALARASGRPAQDPLPQAARPFAALRLAVAGRGDATGH</sequence>
<accession>A0A9X9XK51</accession>
<proteinExistence type="predicted"/>
<comment type="caution">
    <text evidence="2">The sequence shown here is derived from an EMBL/GenBank/DDBJ whole genome shotgun (WGS) entry which is preliminary data.</text>
</comment>
<gene>
    <name evidence="2" type="ORF">GXW74_26720</name>
</gene>
<feature type="compositionally biased region" description="Low complexity" evidence="1">
    <location>
        <begin position="54"/>
        <end position="65"/>
    </location>
</feature>
<reference evidence="2" key="1">
    <citation type="submission" date="2020-01" db="EMBL/GenBank/DDBJ databases">
        <authorList>
            <person name="Rat A."/>
        </authorList>
    </citation>
    <scope>NUCLEOTIDE SEQUENCE</scope>
    <source>
        <strain evidence="2">LMG 31228</strain>
    </source>
</reference>
<dbReference type="AlphaFoldDB" id="A0A9X9XK51"/>
<feature type="region of interest" description="Disordered" evidence="1">
    <location>
        <begin position="33"/>
        <end position="97"/>
    </location>
</feature>
<feature type="compositionally biased region" description="Basic and acidic residues" evidence="1">
    <location>
        <begin position="36"/>
        <end position="45"/>
    </location>
</feature>
<feature type="compositionally biased region" description="Low complexity" evidence="1">
    <location>
        <begin position="78"/>
        <end position="95"/>
    </location>
</feature>
<protein>
    <submittedName>
        <fullName evidence="2">Uncharacterized protein</fullName>
    </submittedName>
</protein>
<reference evidence="2" key="2">
    <citation type="journal article" date="2021" name="Syst. Appl. Microbiol.">
        <title>Roseomonas hellenica sp. nov., isolated from roots of wild-growing Alkanna tinctoria.</title>
        <authorList>
            <person name="Rat A."/>
            <person name="Naranjo H.D."/>
            <person name="Lebbe L."/>
            <person name="Cnockaert M."/>
            <person name="Krigas N."/>
            <person name="Grigoriadou K."/>
            <person name="Maloupa E."/>
            <person name="Willems A."/>
        </authorList>
    </citation>
    <scope>NUCLEOTIDE SEQUENCE</scope>
    <source>
        <strain evidence="2">LMG 31228</strain>
    </source>
</reference>